<feature type="domain" description="Glycosyltransferase 2-like" evidence="4">
    <location>
        <begin position="5"/>
        <end position="126"/>
    </location>
</feature>
<evidence type="ECO:0000256" key="2">
    <source>
        <dbReference type="ARBA" id="ARBA00022679"/>
    </source>
</evidence>
<evidence type="ECO:0000256" key="1">
    <source>
        <dbReference type="ARBA" id="ARBA00022676"/>
    </source>
</evidence>
<keyword evidence="3" id="KW-0472">Membrane</keyword>
<accession>A0ABR7MTZ7</accession>
<dbReference type="CDD" id="cd00761">
    <property type="entry name" value="Glyco_tranf_GTA_type"/>
    <property type="match status" value="1"/>
</dbReference>
<dbReference type="Proteomes" id="UP000637513">
    <property type="component" value="Unassembled WGS sequence"/>
</dbReference>
<dbReference type="SUPFAM" id="SSF53448">
    <property type="entry name" value="Nucleotide-diphospho-sugar transferases"/>
    <property type="match status" value="1"/>
</dbReference>
<gene>
    <name evidence="5" type="ORF">H8700_06130</name>
</gene>
<dbReference type="Pfam" id="PF00535">
    <property type="entry name" value="Glycos_transf_2"/>
    <property type="match status" value="1"/>
</dbReference>
<feature type="transmembrane region" description="Helical" evidence="3">
    <location>
        <begin position="295"/>
        <end position="313"/>
    </location>
</feature>
<dbReference type="RefSeq" id="WP_249304337.1">
    <property type="nucleotide sequence ID" value="NZ_JACRSW010000027.1"/>
</dbReference>
<proteinExistence type="predicted"/>
<dbReference type="InterPro" id="IPR029044">
    <property type="entry name" value="Nucleotide-diphossugar_trans"/>
</dbReference>
<dbReference type="Gene3D" id="3.90.550.10">
    <property type="entry name" value="Spore Coat Polysaccharide Biosynthesis Protein SpsA, Chain A"/>
    <property type="match status" value="1"/>
</dbReference>
<evidence type="ECO:0000313" key="5">
    <source>
        <dbReference type="EMBL" id="MBC8557279.1"/>
    </source>
</evidence>
<keyword evidence="3" id="KW-1133">Transmembrane helix</keyword>
<reference evidence="5 6" key="1">
    <citation type="submission" date="2020-08" db="EMBL/GenBank/DDBJ databases">
        <title>Genome public.</title>
        <authorList>
            <person name="Liu C."/>
            <person name="Sun Q."/>
        </authorList>
    </citation>
    <scope>NUCLEOTIDE SEQUENCE [LARGE SCALE GENOMIC DNA]</scope>
    <source>
        <strain evidence="5 6">BX3</strain>
    </source>
</reference>
<protein>
    <submittedName>
        <fullName evidence="5">Glycosyltransferase family 2 protein</fullName>
    </submittedName>
</protein>
<keyword evidence="6" id="KW-1185">Reference proteome</keyword>
<organism evidence="5 6">
    <name type="scientific">Jutongia hominis</name>
    <dbReference type="NCBI Taxonomy" id="2763664"/>
    <lineage>
        <taxon>Bacteria</taxon>
        <taxon>Bacillati</taxon>
        <taxon>Bacillota</taxon>
        <taxon>Clostridia</taxon>
        <taxon>Lachnospirales</taxon>
        <taxon>Lachnospiraceae</taxon>
        <taxon>Jutongia</taxon>
    </lineage>
</organism>
<name>A0ABR7MTZ7_9FIRM</name>
<dbReference type="InterPro" id="IPR001173">
    <property type="entry name" value="Glyco_trans_2-like"/>
</dbReference>
<keyword evidence="2" id="KW-0808">Transferase</keyword>
<sequence>MKKVSIIIPVHNAADTLTVCVDSILAQTYSDLEVILVENYSTDDSYRLCQELQKKDRRIKVIRSEKKGVSAARNEGIRLAGGEYIGFCDADDHMEKEMYAYLVSLLEEKNASIAMCNGFVSYEKKEKALAVYPKDVILLDRNESILTLHRRSFLNAYVWNKLFLRELLTDIFFDEKLDFAEDYDFICKVLEKTDNVVCGSKKMYHYIQKNYVRDRKKSIEPYLNAQKMFEQYYNKWMTAFPNEKSLFTCYYMYDILGLLAAVSKSGKQSYSKQKELQQIVRMYKKAYMQAKEATFVMKICTLSASISILLYAWEYRFVCFLRNR</sequence>
<keyword evidence="1" id="KW-0328">Glycosyltransferase</keyword>
<comment type="caution">
    <text evidence="5">The sequence shown here is derived from an EMBL/GenBank/DDBJ whole genome shotgun (WGS) entry which is preliminary data.</text>
</comment>
<dbReference type="EMBL" id="JACRSW010000027">
    <property type="protein sequence ID" value="MBC8557279.1"/>
    <property type="molecule type" value="Genomic_DNA"/>
</dbReference>
<keyword evidence="3" id="KW-0812">Transmembrane</keyword>
<dbReference type="PANTHER" id="PTHR22916:SF51">
    <property type="entry name" value="GLYCOSYLTRANSFERASE EPSH-RELATED"/>
    <property type="match status" value="1"/>
</dbReference>
<evidence type="ECO:0000256" key="3">
    <source>
        <dbReference type="SAM" id="Phobius"/>
    </source>
</evidence>
<dbReference type="PANTHER" id="PTHR22916">
    <property type="entry name" value="GLYCOSYLTRANSFERASE"/>
    <property type="match status" value="1"/>
</dbReference>
<evidence type="ECO:0000313" key="6">
    <source>
        <dbReference type="Proteomes" id="UP000637513"/>
    </source>
</evidence>
<evidence type="ECO:0000259" key="4">
    <source>
        <dbReference type="Pfam" id="PF00535"/>
    </source>
</evidence>